<keyword evidence="2" id="KW-1185">Reference proteome</keyword>
<dbReference type="EMBL" id="VSWD01000010">
    <property type="protein sequence ID" value="KAK3091488.1"/>
    <property type="molecule type" value="Genomic_DNA"/>
</dbReference>
<gene>
    <name evidence="1" type="ORF">FSP39_020199</name>
</gene>
<evidence type="ECO:0008006" key="3">
    <source>
        <dbReference type="Google" id="ProtNLM"/>
    </source>
</evidence>
<protein>
    <recommendedName>
        <fullName evidence="3">Tesmin/TSO1-like CXC domain-containing protein</fullName>
    </recommendedName>
</protein>
<name>A0AA88XTI6_PINIB</name>
<organism evidence="1 2">
    <name type="scientific">Pinctada imbricata</name>
    <name type="common">Atlantic pearl-oyster</name>
    <name type="synonym">Pinctada martensii</name>
    <dbReference type="NCBI Taxonomy" id="66713"/>
    <lineage>
        <taxon>Eukaryota</taxon>
        <taxon>Metazoa</taxon>
        <taxon>Spiralia</taxon>
        <taxon>Lophotrochozoa</taxon>
        <taxon>Mollusca</taxon>
        <taxon>Bivalvia</taxon>
        <taxon>Autobranchia</taxon>
        <taxon>Pteriomorphia</taxon>
        <taxon>Pterioida</taxon>
        <taxon>Pterioidea</taxon>
        <taxon>Pteriidae</taxon>
        <taxon>Pinctada</taxon>
    </lineage>
</organism>
<evidence type="ECO:0000313" key="1">
    <source>
        <dbReference type="EMBL" id="KAK3091488.1"/>
    </source>
</evidence>
<reference evidence="1" key="1">
    <citation type="submission" date="2019-08" db="EMBL/GenBank/DDBJ databases">
        <title>The improved chromosome-level genome for the pearl oyster Pinctada fucata martensii using PacBio sequencing and Hi-C.</title>
        <authorList>
            <person name="Zheng Z."/>
        </authorList>
    </citation>
    <scope>NUCLEOTIDE SEQUENCE</scope>
    <source>
        <strain evidence="1">ZZ-2019</strain>
        <tissue evidence="1">Adductor muscle</tissue>
    </source>
</reference>
<dbReference type="PANTHER" id="PTHR47018:SF3">
    <property type="entry name" value="MYCBP-ASSOCIATED PROTEIN"/>
    <property type="match status" value="1"/>
</dbReference>
<comment type="caution">
    <text evidence="1">The sequence shown here is derived from an EMBL/GenBank/DDBJ whole genome shotgun (WGS) entry which is preliminary data.</text>
</comment>
<accession>A0AA88XTI6</accession>
<proteinExistence type="predicted"/>
<dbReference type="PANTHER" id="PTHR47018">
    <property type="entry name" value="CXC DOMAIN-CONTAINING PROTEIN-RELATED"/>
    <property type="match status" value="1"/>
</dbReference>
<sequence length="1445" mass="163245">MFTSDNEMLHRLSSDSFSETALYHDACITKYLLRKPSKVAEDASESTEHESAFTAFITDIKDDLFVHKKVFLLSNLLAKFCSFLPDNSKNAYTTQHLRQRLERYFGNTITIQSQRGQGMSSLVYSSSVSLSEAIDTVNHLRTESYFHLFDLANNSESCPNERQILHAAASILRKHMRETNFPNERYPSSAEMSLDYSLEYVPPLLKDFVMWLLDLDAYETYDVEFSGSREKTRKCLALAECILSINQGSFSPFHLGLALQMHHMFGSRLLVETLHSHGFCASYTEVRRFLTSASEHEVTKIKDGTYLPYGIAPCSGQSTLIQEGADNVDINAETVDGKDTFHSMARAVFQVRSSSDVPRTPGIKRLGERTVQVSETVSEIISCLPFNKPKERKEPARFSNATIQVFSPVSKNAEVIWVLLRLLSRNKAHLPSLVSQPITEHQTIPFWTGYHKEWSFANSDFHVVAYPPIVDSKPTDMATVYTTMKRCREMCQTAGQHYSIQTFDQQLYAIAQQIKWSNMSEFGNHILRLGGFHALSCFISCIGKLWSDGGLSDLLIDSGTYAPCTVEQMLLGKQFNRAVRSLTLAYEALKSLWLMAFFDWCDTEGHLSNLPEEVWETLLSCHLHFRDNDHFVEVSSSFSSLFEIHIVPLMEEYRKAGIAASATFQYWDMFLQAVEILLQNIRAERYGDWNLHLISMKAMIPYFFVANRNNYARWTPVYVLDMLNIPMEVKSSFDTGVFAIRQKAGSFNGIWADMATEKTIIRDSKGHGGIKGITTQKTALIRWNLTRHIVGQISAEMRLRAGLGRDDEDVHDESKPTAIARDDKQVSNLISHIEENMIHPFDMTEPPKSLVNISTGLCATPDVENSLLHSLETGTSLARKFVESTLSENMSGNFYGAIPRSGIKTFSKMHKKTKLKCNSGVTVKSVVNPELIFRRALTLTKCRDDVTVEKLMSFPIGPIPTSLFHDDGTMRKNVKSDLARELENEATSSFFLPFFDPESTVVIRDAMGVIQSMDIKVSSSFGDFGRNYLKLLSLQFGMTATVIDVFDRYDVEDSTKSAERQRRAFLSGGHKEYKVNEGSLIPDWKKFLSNGKNKQSLIVFLGDFILDSFVSQQIVQSGNTFYLVGAFRNPECVKKMVGSEVFECHSLSSTHEEADTRIILQTLHADSEFGSRNVKGRIVIRCSDTDVLVLCIHYFGRLKHTNELWLYIGSVVKGRDSRRYIPVHELSRAFSDIFCCILPAVHALTGCDTTSAFYGVGKKSVYKLAKESSKNLESLQNFAELETDRAVESARKLVSLLYDPKEKFKICHFNLNKLRVKLATTKDSALVRLPPCESSFKQHVLRASFQAKTWMKSHVAKQSHGSPLEYGWKKGHAGLEPVLFTGMMSSDFLEDLICSCKGKSVCTNACICSEQYLACTELYPCQGGQLCQNTLTNQQNDDYEIEDME</sequence>
<dbReference type="Proteomes" id="UP001186944">
    <property type="component" value="Unassembled WGS sequence"/>
</dbReference>
<evidence type="ECO:0000313" key="2">
    <source>
        <dbReference type="Proteomes" id="UP001186944"/>
    </source>
</evidence>